<keyword evidence="1" id="KW-0862">Zinc</keyword>
<comment type="caution">
    <text evidence="2">The sequence shown here is derived from an EMBL/GenBank/DDBJ whole genome shotgun (WGS) entry which is preliminary data.</text>
</comment>
<keyword evidence="1" id="KW-0479">Metal-binding</keyword>
<dbReference type="InterPro" id="IPR031052">
    <property type="entry name" value="FHY3/FAR1"/>
</dbReference>
<evidence type="ECO:0000256" key="1">
    <source>
        <dbReference type="RuleBase" id="RU367018"/>
    </source>
</evidence>
<comment type="similarity">
    <text evidence="1">Belongs to the FHY3/FAR1 family.</text>
</comment>
<name>A0ABR2CC59_9ROSI</name>
<evidence type="ECO:0000313" key="2">
    <source>
        <dbReference type="EMBL" id="KAK8516311.1"/>
    </source>
</evidence>
<dbReference type="PANTHER" id="PTHR31669:SF293">
    <property type="entry name" value="PROTEIN FAR1-RELATED SEQUENCE"/>
    <property type="match status" value="1"/>
</dbReference>
<proteinExistence type="inferred from homology"/>
<organism evidence="2 3">
    <name type="scientific">Hibiscus sabdariffa</name>
    <name type="common">roselle</name>
    <dbReference type="NCBI Taxonomy" id="183260"/>
    <lineage>
        <taxon>Eukaryota</taxon>
        <taxon>Viridiplantae</taxon>
        <taxon>Streptophyta</taxon>
        <taxon>Embryophyta</taxon>
        <taxon>Tracheophyta</taxon>
        <taxon>Spermatophyta</taxon>
        <taxon>Magnoliopsida</taxon>
        <taxon>eudicotyledons</taxon>
        <taxon>Gunneridae</taxon>
        <taxon>Pentapetalae</taxon>
        <taxon>rosids</taxon>
        <taxon>malvids</taxon>
        <taxon>Malvales</taxon>
        <taxon>Malvaceae</taxon>
        <taxon>Malvoideae</taxon>
        <taxon>Hibiscus</taxon>
    </lineage>
</organism>
<dbReference type="Proteomes" id="UP001472677">
    <property type="component" value="Unassembled WGS sequence"/>
</dbReference>
<reference evidence="2 3" key="1">
    <citation type="journal article" date="2024" name="G3 (Bethesda)">
        <title>Genome assembly of Hibiscus sabdariffa L. provides insights into metabolisms of medicinal natural products.</title>
        <authorList>
            <person name="Kim T."/>
        </authorList>
    </citation>
    <scope>NUCLEOTIDE SEQUENCE [LARGE SCALE GENOMIC DNA]</scope>
    <source>
        <strain evidence="2">TK-2024</strain>
        <tissue evidence="2">Old leaves</tissue>
    </source>
</reference>
<sequence>MDVLDASGIRPSKIVSVLSHEFGGVGNLNMTEPGVLNYLSHKRQKQLEKGDAQIMFDYFHDCQSKNPATKRSESLNKYFKDYVNASTSVSKFVLKYEEALNDRYNKEREKNFKTMNSKPVLKTLYPMEAEASLVYTRKLFRIFQDELVHAQEYVANRVDVNDGLKAYKVHVFNQEKPMHALVIFIKKKIFSLPSQYIILRWTKDEKKNGNPQIMHNKIVDKVSESSTLWINSVMLHSLGLSEKATRSDKHYNFAICGITKLCEELDNLAIDPIDEGKKSSSIDDSKMLEGRSVLHNGIALRDPIRDHQRASSFIKEKM</sequence>
<keyword evidence="1" id="KW-0863">Zinc-finger</keyword>
<dbReference type="EMBL" id="JBBPBM010000059">
    <property type="protein sequence ID" value="KAK8516311.1"/>
    <property type="molecule type" value="Genomic_DNA"/>
</dbReference>
<gene>
    <name evidence="2" type="ORF">V6N12_068920</name>
</gene>
<protein>
    <recommendedName>
        <fullName evidence="1">Protein FAR1-RELATED SEQUENCE</fullName>
    </recommendedName>
</protein>
<keyword evidence="1" id="KW-0539">Nucleus</keyword>
<dbReference type="PANTHER" id="PTHR31669">
    <property type="entry name" value="PROTEIN FAR1-RELATED SEQUENCE 10-RELATED"/>
    <property type="match status" value="1"/>
</dbReference>
<comment type="subcellular location">
    <subcellularLocation>
        <location evidence="1">Nucleus</location>
    </subcellularLocation>
</comment>
<accession>A0ABR2CC59</accession>
<keyword evidence="3" id="KW-1185">Reference proteome</keyword>
<evidence type="ECO:0000313" key="3">
    <source>
        <dbReference type="Proteomes" id="UP001472677"/>
    </source>
</evidence>
<comment type="function">
    <text evidence="1">Putative transcription activator involved in regulating light control of development.</text>
</comment>